<dbReference type="Pfam" id="PF00809">
    <property type="entry name" value="Pterin_bind"/>
    <property type="match status" value="1"/>
</dbReference>
<dbReference type="GO" id="GO:0046656">
    <property type="term" value="P:folic acid biosynthetic process"/>
    <property type="evidence" value="ECO:0007669"/>
    <property type="project" value="UniProtKB-KW"/>
</dbReference>
<dbReference type="InterPro" id="IPR011005">
    <property type="entry name" value="Dihydropteroate_synth-like_sf"/>
</dbReference>
<evidence type="ECO:0000313" key="11">
    <source>
        <dbReference type="Proteomes" id="UP000516369"/>
    </source>
</evidence>
<proteinExistence type="predicted"/>
<dbReference type="EC" id="2.5.1.15" evidence="4"/>
<evidence type="ECO:0000256" key="3">
    <source>
        <dbReference type="ARBA" id="ARBA00004763"/>
    </source>
</evidence>
<sequence>MGIINVTPDSFSDGGETFVTAAAIARGEAMWAAGADILDIGGESTRPGAEPVSVAAETARVVPVVAALAAKGALVSIDTRHAPVMAAAIAAGARIVNDVSGLSGDARALPLVRRTGVAVVLMHMRGEPSTMQHDPRYDDVVNDVRVWLAERVERCRDAGLAFDRIAVDPGIGFGKSVRHNVEILAQLQTYATLGCGLVIGVSRKSFIGHLSSNEATTARLAGSIAAGLAALERGASILRVHDVVDTRQAIAVWQAINGGFGT</sequence>
<comment type="cofactor">
    <cofactor evidence="2">
        <name>Mg(2+)</name>
        <dbReference type="ChEBI" id="CHEBI:18420"/>
    </cofactor>
</comment>
<evidence type="ECO:0000256" key="1">
    <source>
        <dbReference type="ARBA" id="ARBA00000012"/>
    </source>
</evidence>
<dbReference type="PANTHER" id="PTHR20941">
    <property type="entry name" value="FOLATE SYNTHESIS PROTEINS"/>
    <property type="match status" value="1"/>
</dbReference>
<keyword evidence="8" id="KW-0289">Folate biosynthesis</keyword>
<evidence type="ECO:0000259" key="9">
    <source>
        <dbReference type="PROSITE" id="PS50972"/>
    </source>
</evidence>
<keyword evidence="11" id="KW-1185">Reference proteome</keyword>
<accession>A0A7H1N579</accession>
<protein>
    <recommendedName>
        <fullName evidence="4">dihydropteroate synthase</fullName>
        <ecNumber evidence="4">2.5.1.15</ecNumber>
    </recommendedName>
</protein>
<dbReference type="SUPFAM" id="SSF51717">
    <property type="entry name" value="Dihydropteroate synthetase-like"/>
    <property type="match status" value="1"/>
</dbReference>
<name>A0A7H1N579_9PROT</name>
<evidence type="ECO:0000256" key="4">
    <source>
        <dbReference type="ARBA" id="ARBA00012458"/>
    </source>
</evidence>
<evidence type="ECO:0000256" key="8">
    <source>
        <dbReference type="ARBA" id="ARBA00022909"/>
    </source>
</evidence>
<organism evidence="10 11">
    <name type="scientific">Defluviicoccus vanus</name>
    <dbReference type="NCBI Taxonomy" id="111831"/>
    <lineage>
        <taxon>Bacteria</taxon>
        <taxon>Pseudomonadati</taxon>
        <taxon>Pseudomonadota</taxon>
        <taxon>Alphaproteobacteria</taxon>
        <taxon>Rhodospirillales</taxon>
        <taxon>Rhodospirillaceae</taxon>
        <taxon>Defluviicoccus</taxon>
    </lineage>
</organism>
<comment type="catalytic activity">
    <reaction evidence="1">
        <text>(7,8-dihydropterin-6-yl)methyl diphosphate + 4-aminobenzoate = 7,8-dihydropteroate + diphosphate</text>
        <dbReference type="Rhea" id="RHEA:19949"/>
        <dbReference type="ChEBI" id="CHEBI:17836"/>
        <dbReference type="ChEBI" id="CHEBI:17839"/>
        <dbReference type="ChEBI" id="CHEBI:33019"/>
        <dbReference type="ChEBI" id="CHEBI:72950"/>
        <dbReference type="EC" id="2.5.1.15"/>
    </reaction>
</comment>
<dbReference type="Gene3D" id="3.20.20.20">
    <property type="entry name" value="Dihydropteroate synthase-like"/>
    <property type="match status" value="1"/>
</dbReference>
<dbReference type="NCBIfam" id="TIGR01496">
    <property type="entry name" value="DHPS"/>
    <property type="match status" value="1"/>
</dbReference>
<dbReference type="GO" id="GO:0004156">
    <property type="term" value="F:dihydropteroate synthase activity"/>
    <property type="evidence" value="ECO:0007669"/>
    <property type="project" value="UniProtKB-EC"/>
</dbReference>
<dbReference type="RefSeq" id="WP_190261327.1">
    <property type="nucleotide sequence ID" value="NZ_CP053923.1"/>
</dbReference>
<gene>
    <name evidence="10" type="primary">folP</name>
    <name evidence="10" type="ORF">HQ394_18025</name>
</gene>
<comment type="pathway">
    <text evidence="3">Cofactor biosynthesis; tetrahydrofolate biosynthesis; 7,8-dihydrofolate from 2-amino-4-hydroxy-6-hydroxymethyl-7,8-dihydropteridine diphosphate and 4-aminobenzoate: step 1/2.</text>
</comment>
<dbReference type="InterPro" id="IPR000489">
    <property type="entry name" value="Pterin-binding_dom"/>
</dbReference>
<keyword evidence="7" id="KW-0460">Magnesium</keyword>
<dbReference type="GO" id="GO:0005829">
    <property type="term" value="C:cytosol"/>
    <property type="evidence" value="ECO:0007669"/>
    <property type="project" value="TreeGrafter"/>
</dbReference>
<dbReference type="CDD" id="cd00739">
    <property type="entry name" value="DHPS"/>
    <property type="match status" value="1"/>
</dbReference>
<dbReference type="PANTHER" id="PTHR20941:SF1">
    <property type="entry name" value="FOLIC ACID SYNTHESIS PROTEIN FOL1"/>
    <property type="match status" value="1"/>
</dbReference>
<keyword evidence="5 10" id="KW-0808">Transferase</keyword>
<evidence type="ECO:0000256" key="2">
    <source>
        <dbReference type="ARBA" id="ARBA00001946"/>
    </source>
</evidence>
<dbReference type="EMBL" id="CP053923">
    <property type="protein sequence ID" value="QNT70865.1"/>
    <property type="molecule type" value="Genomic_DNA"/>
</dbReference>
<dbReference type="PROSITE" id="PS00793">
    <property type="entry name" value="DHPS_2"/>
    <property type="match status" value="1"/>
</dbReference>
<dbReference type="InterPro" id="IPR006390">
    <property type="entry name" value="DHP_synth_dom"/>
</dbReference>
<dbReference type="Proteomes" id="UP000516369">
    <property type="component" value="Chromosome"/>
</dbReference>
<evidence type="ECO:0000256" key="5">
    <source>
        <dbReference type="ARBA" id="ARBA00022679"/>
    </source>
</evidence>
<dbReference type="KEGG" id="dvn:HQ394_18025"/>
<evidence type="ECO:0000256" key="6">
    <source>
        <dbReference type="ARBA" id="ARBA00022723"/>
    </source>
</evidence>
<feature type="domain" description="Pterin-binding" evidence="9">
    <location>
        <begin position="1"/>
        <end position="251"/>
    </location>
</feature>
<reference evidence="10 11" key="1">
    <citation type="submission" date="2020-05" db="EMBL/GenBank/DDBJ databases">
        <title>Complete closed genome sequence of Defluviicoccus vanus.</title>
        <authorList>
            <person name="Bessarab I."/>
            <person name="Arumugam K."/>
            <person name="Maszenan A.M."/>
            <person name="Seviour R.J."/>
            <person name="Williams R.B."/>
        </authorList>
    </citation>
    <scope>NUCLEOTIDE SEQUENCE [LARGE SCALE GENOMIC DNA]</scope>
    <source>
        <strain evidence="10 11">Ben 114</strain>
    </source>
</reference>
<dbReference type="GO" id="GO:0046654">
    <property type="term" value="P:tetrahydrofolate biosynthetic process"/>
    <property type="evidence" value="ECO:0007669"/>
    <property type="project" value="TreeGrafter"/>
</dbReference>
<dbReference type="PROSITE" id="PS50972">
    <property type="entry name" value="PTERIN_BINDING"/>
    <property type="match status" value="1"/>
</dbReference>
<dbReference type="GO" id="GO:0046872">
    <property type="term" value="F:metal ion binding"/>
    <property type="evidence" value="ECO:0007669"/>
    <property type="project" value="UniProtKB-KW"/>
</dbReference>
<evidence type="ECO:0000313" key="10">
    <source>
        <dbReference type="EMBL" id="QNT70865.1"/>
    </source>
</evidence>
<dbReference type="InterPro" id="IPR045031">
    <property type="entry name" value="DHP_synth-like"/>
</dbReference>
<dbReference type="AlphaFoldDB" id="A0A7H1N579"/>
<evidence type="ECO:0000256" key="7">
    <source>
        <dbReference type="ARBA" id="ARBA00022842"/>
    </source>
</evidence>
<keyword evidence="6" id="KW-0479">Metal-binding</keyword>